<proteinExistence type="predicted"/>
<dbReference type="RefSeq" id="WP_051606921.1">
    <property type="nucleotide sequence ID" value="NZ_JBEOQA010000001.1"/>
</dbReference>
<evidence type="ECO:0000313" key="3">
    <source>
        <dbReference type="Proteomes" id="UP000308196"/>
    </source>
</evidence>
<dbReference type="EMBL" id="LR590484">
    <property type="protein sequence ID" value="VTR28412.1"/>
    <property type="molecule type" value="Genomic_DNA"/>
</dbReference>
<protein>
    <submittedName>
        <fullName evidence="2">Uncharacterized protein</fullName>
    </submittedName>
</protein>
<evidence type="ECO:0000313" key="2">
    <source>
        <dbReference type="EMBL" id="VTR28412.1"/>
    </source>
</evidence>
<reference evidence="2 3" key="1">
    <citation type="submission" date="2019-05" db="EMBL/GenBank/DDBJ databases">
        <authorList>
            <consortium name="Pathogen Informatics"/>
        </authorList>
    </citation>
    <scope>NUCLEOTIDE SEQUENCE [LARGE SCALE GENOMIC DNA]</scope>
    <source>
        <strain evidence="2 3">NCTC11429</strain>
    </source>
</reference>
<dbReference type="GeneID" id="78461020"/>
<name>A0A4U9UAJ9_9SPHI</name>
<evidence type="ECO:0000313" key="1">
    <source>
        <dbReference type="EMBL" id="MEZ0451859.1"/>
    </source>
</evidence>
<gene>
    <name evidence="1" type="ORF">ABTW24_09650</name>
    <name evidence="2" type="ORF">NCTC11429_00193</name>
</gene>
<dbReference type="AlphaFoldDB" id="A0A4U9UAJ9"/>
<accession>A0A4U9UAJ9</accession>
<evidence type="ECO:0000313" key="4">
    <source>
        <dbReference type="Proteomes" id="UP001566204"/>
    </source>
</evidence>
<dbReference type="EMBL" id="JBEOQB010000002">
    <property type="protein sequence ID" value="MEZ0451859.1"/>
    <property type="molecule type" value="Genomic_DNA"/>
</dbReference>
<dbReference type="KEGG" id="stha:NCTC11429_00193"/>
<dbReference type="Proteomes" id="UP001566204">
    <property type="component" value="Unassembled WGS sequence"/>
</dbReference>
<reference evidence="1 4" key="2">
    <citation type="submission" date="2024-06" db="EMBL/GenBank/DDBJ databases">
        <title>Soil Sphingobacterium thalpophilum.</title>
        <authorList>
            <person name="Yang J."/>
            <person name="Li J."/>
        </authorList>
    </citation>
    <scope>NUCLEOTIDE SEQUENCE [LARGE SCALE GENOMIC DNA]</scope>
    <source>
        <strain evidence="1 4">22g91tb</strain>
    </source>
</reference>
<dbReference type="Proteomes" id="UP000308196">
    <property type="component" value="Chromosome"/>
</dbReference>
<keyword evidence="4" id="KW-1185">Reference proteome</keyword>
<dbReference type="STRING" id="1123265.GCA_000686625_03416"/>
<organism evidence="2 3">
    <name type="scientific">Sphingobacterium thalpophilum</name>
    <dbReference type="NCBI Taxonomy" id="259"/>
    <lineage>
        <taxon>Bacteria</taxon>
        <taxon>Pseudomonadati</taxon>
        <taxon>Bacteroidota</taxon>
        <taxon>Sphingobacteriia</taxon>
        <taxon>Sphingobacteriales</taxon>
        <taxon>Sphingobacteriaceae</taxon>
        <taxon>Sphingobacterium</taxon>
    </lineage>
</organism>
<sequence length="107" mass="12130">MNTENERVNALLKPIYDQYEALNNEYKSKSLADQQDPKYIKTLEDRANAIQQQTIDAKLDYVAKNPKSYMALMAFNSTLPPEFDAIKAEKIFATLDPSLQNSILGKA</sequence>